<dbReference type="Gene3D" id="3.90.1150.10">
    <property type="entry name" value="Aspartate Aminotransferase, domain 1"/>
    <property type="match status" value="1"/>
</dbReference>
<dbReference type="EMBL" id="RKLV01000009">
    <property type="protein sequence ID" value="MCX2819541.1"/>
    <property type="molecule type" value="Genomic_DNA"/>
</dbReference>
<dbReference type="RefSeq" id="WP_266087886.1">
    <property type="nucleotide sequence ID" value="NZ_RKLV01000009.1"/>
</dbReference>
<dbReference type="Proteomes" id="UP001149411">
    <property type="component" value="Unassembled WGS sequence"/>
</dbReference>
<comment type="cofactor">
    <cofactor evidence="1 7">
        <name>pyridoxal 5'-phosphate</name>
        <dbReference type="ChEBI" id="CHEBI:597326"/>
    </cofactor>
</comment>
<evidence type="ECO:0000256" key="1">
    <source>
        <dbReference type="ARBA" id="ARBA00001933"/>
    </source>
</evidence>
<evidence type="ECO:0000256" key="3">
    <source>
        <dbReference type="ARBA" id="ARBA00011738"/>
    </source>
</evidence>
<dbReference type="AlphaFoldDB" id="A0A9Q4C780"/>
<dbReference type="InterPro" id="IPR015424">
    <property type="entry name" value="PyrdxlP-dep_Trfase"/>
</dbReference>
<evidence type="ECO:0000259" key="8">
    <source>
        <dbReference type="Pfam" id="PF00155"/>
    </source>
</evidence>
<dbReference type="FunFam" id="3.40.640.10:FF:000033">
    <property type="entry name" value="Aspartate aminotransferase"/>
    <property type="match status" value="1"/>
</dbReference>
<dbReference type="InterPro" id="IPR015422">
    <property type="entry name" value="PyrdxlP-dep_Trfase_small"/>
</dbReference>
<dbReference type="GO" id="GO:0006520">
    <property type="term" value="P:amino acid metabolic process"/>
    <property type="evidence" value="ECO:0007669"/>
    <property type="project" value="InterPro"/>
</dbReference>
<protein>
    <recommendedName>
        <fullName evidence="7">Aminotransferase</fullName>
        <ecNumber evidence="7">2.6.1.-</ecNumber>
    </recommendedName>
</protein>
<evidence type="ECO:0000256" key="6">
    <source>
        <dbReference type="ARBA" id="ARBA00022898"/>
    </source>
</evidence>
<dbReference type="PANTHER" id="PTHR46383">
    <property type="entry name" value="ASPARTATE AMINOTRANSFERASE"/>
    <property type="match status" value="1"/>
</dbReference>
<comment type="subunit">
    <text evidence="3">Homodimer.</text>
</comment>
<dbReference type="CDD" id="cd00609">
    <property type="entry name" value="AAT_like"/>
    <property type="match status" value="1"/>
</dbReference>
<dbReference type="EC" id="2.6.1.-" evidence="7"/>
<keyword evidence="6" id="KW-0663">Pyridoxal phosphate</keyword>
<dbReference type="PROSITE" id="PS00105">
    <property type="entry name" value="AA_TRANSFER_CLASS_1"/>
    <property type="match status" value="1"/>
</dbReference>
<dbReference type="InterPro" id="IPR050596">
    <property type="entry name" value="AspAT/PAT-like"/>
</dbReference>
<keyword evidence="4 7" id="KW-0032">Aminotransferase</keyword>
<keyword evidence="10" id="KW-1185">Reference proteome</keyword>
<evidence type="ECO:0000313" key="9">
    <source>
        <dbReference type="EMBL" id="MCX2819541.1"/>
    </source>
</evidence>
<dbReference type="InterPro" id="IPR004839">
    <property type="entry name" value="Aminotransferase_I/II_large"/>
</dbReference>
<dbReference type="GO" id="GO:0008483">
    <property type="term" value="F:transaminase activity"/>
    <property type="evidence" value="ECO:0007669"/>
    <property type="project" value="UniProtKB-KW"/>
</dbReference>
<evidence type="ECO:0000313" key="10">
    <source>
        <dbReference type="Proteomes" id="UP001149411"/>
    </source>
</evidence>
<evidence type="ECO:0000256" key="4">
    <source>
        <dbReference type="ARBA" id="ARBA00022576"/>
    </source>
</evidence>
<gene>
    <name evidence="9" type="ORF">EGH25_09285</name>
</gene>
<accession>A0A9Q4C780</accession>
<dbReference type="Pfam" id="PF00155">
    <property type="entry name" value="Aminotran_1_2"/>
    <property type="match status" value="1"/>
</dbReference>
<evidence type="ECO:0000256" key="2">
    <source>
        <dbReference type="ARBA" id="ARBA00007441"/>
    </source>
</evidence>
<keyword evidence="5 7" id="KW-0808">Transferase</keyword>
<dbReference type="GO" id="GO:0030170">
    <property type="term" value="F:pyridoxal phosphate binding"/>
    <property type="evidence" value="ECO:0007669"/>
    <property type="project" value="InterPro"/>
</dbReference>
<sequence>MGKFSEAVERVEPSATLRISDLAGELEGKGADVVDLSVGEPDFTTPEHIREEAKASLDRGETGYTPSAGIPDLREAIAHKLREENDLRVERDEVVVTPGGKQALFEVIFSLVRDGDEVVLLDPAWVSYEAMVKMAGGELNRVTLDPQTGFTPGEVDLAEHVSDDTRLMVVNTPSNPTGGVFSEDELEEIRDLAVDHDFRVISDEIYEKITYGAEHLSLAAMDGMSERTVTVNGFSKSYAMTGWRLGYFVGSQDVREQASKVHSHSVSCATSFAQRGAVAAIDGPQEPVEKMVDAFESRRDTLVDALADAGVEIPKPEGAFYAFVPVDAEDDAALCEEVLQEEYVATTPGSAFGVPGYMRVSYATSEERIKEGVERFAPYL</sequence>
<feature type="domain" description="Aminotransferase class I/classII large" evidence="8">
    <location>
        <begin position="32"/>
        <end position="376"/>
    </location>
</feature>
<dbReference type="InterPro" id="IPR015421">
    <property type="entry name" value="PyrdxlP-dep_Trfase_major"/>
</dbReference>
<name>A0A9Q4C780_9EURY</name>
<dbReference type="SUPFAM" id="SSF53383">
    <property type="entry name" value="PLP-dependent transferases"/>
    <property type="match status" value="1"/>
</dbReference>
<comment type="caution">
    <text evidence="9">The sequence shown here is derived from an EMBL/GenBank/DDBJ whole genome shotgun (WGS) entry which is preliminary data.</text>
</comment>
<comment type="similarity">
    <text evidence="2 7">Belongs to the class-I pyridoxal-phosphate-dependent aminotransferase family.</text>
</comment>
<dbReference type="PANTHER" id="PTHR46383:SF1">
    <property type="entry name" value="ASPARTATE AMINOTRANSFERASE"/>
    <property type="match status" value="1"/>
</dbReference>
<proteinExistence type="inferred from homology"/>
<evidence type="ECO:0000256" key="5">
    <source>
        <dbReference type="ARBA" id="ARBA00022679"/>
    </source>
</evidence>
<reference evidence="9" key="1">
    <citation type="submission" date="2022-09" db="EMBL/GenBank/DDBJ databases">
        <title>Haloadaptaus new haloarchaeum isolated from saline soil.</title>
        <authorList>
            <person name="Duran-Viseras A."/>
            <person name="Sanchez-Porro C."/>
            <person name="Ventosa A."/>
        </authorList>
    </citation>
    <scope>NUCLEOTIDE SEQUENCE</scope>
    <source>
        <strain evidence="9">F3-133</strain>
    </source>
</reference>
<dbReference type="InterPro" id="IPR004838">
    <property type="entry name" value="NHTrfase_class1_PyrdxlP-BS"/>
</dbReference>
<evidence type="ECO:0000256" key="7">
    <source>
        <dbReference type="RuleBase" id="RU000481"/>
    </source>
</evidence>
<organism evidence="9 10">
    <name type="scientific">Halorutilus salinus</name>
    <dbReference type="NCBI Taxonomy" id="2487751"/>
    <lineage>
        <taxon>Archaea</taxon>
        <taxon>Methanobacteriati</taxon>
        <taxon>Methanobacteriota</taxon>
        <taxon>Stenosarchaea group</taxon>
        <taxon>Halobacteria</taxon>
        <taxon>Halorutilales</taxon>
        <taxon>Halorutilaceae</taxon>
        <taxon>Halorutilus</taxon>
    </lineage>
</organism>
<dbReference type="Gene3D" id="3.40.640.10">
    <property type="entry name" value="Type I PLP-dependent aspartate aminotransferase-like (Major domain)"/>
    <property type="match status" value="1"/>
</dbReference>